<dbReference type="Proteomes" id="UP000191931">
    <property type="component" value="Unassembled WGS sequence"/>
</dbReference>
<gene>
    <name evidence="2" type="ORF">MTBBW1_1770022</name>
</gene>
<sequence length="68" mass="8380">MRWKNIFLEVYKTSHIFQMIQSGEFYFISRPRRFGKSLTVSTLKCLFQGQKELFEGLWIAKFWSFKRY</sequence>
<proteinExistence type="predicted"/>
<dbReference type="AlphaFoldDB" id="A0A1W1HA44"/>
<feature type="domain" description="AAA-ATPase-like" evidence="1">
    <location>
        <begin position="10"/>
        <end position="62"/>
    </location>
</feature>
<dbReference type="InterPro" id="IPR018631">
    <property type="entry name" value="AAA-ATPase-like_dom"/>
</dbReference>
<dbReference type="Pfam" id="PF09820">
    <property type="entry name" value="AAA-ATPase_like"/>
    <property type="match status" value="1"/>
</dbReference>
<dbReference type="OrthoDB" id="9808684at2"/>
<accession>A0A1W1HA44</accession>
<organism evidence="2 3">
    <name type="scientific">Desulfamplus magnetovallimortis</name>
    <dbReference type="NCBI Taxonomy" id="1246637"/>
    <lineage>
        <taxon>Bacteria</taxon>
        <taxon>Pseudomonadati</taxon>
        <taxon>Thermodesulfobacteriota</taxon>
        <taxon>Desulfobacteria</taxon>
        <taxon>Desulfobacterales</taxon>
        <taxon>Desulfobacteraceae</taxon>
        <taxon>Desulfamplus</taxon>
    </lineage>
</organism>
<dbReference type="STRING" id="1246637.MTBBW1_1770022"/>
<dbReference type="EMBL" id="FWEV01000087">
    <property type="protein sequence ID" value="SLM29364.1"/>
    <property type="molecule type" value="Genomic_DNA"/>
</dbReference>
<name>A0A1W1HA44_9BACT</name>
<evidence type="ECO:0000313" key="2">
    <source>
        <dbReference type="EMBL" id="SLM29364.1"/>
    </source>
</evidence>
<protein>
    <recommendedName>
        <fullName evidence="1">AAA-ATPase-like domain-containing protein</fullName>
    </recommendedName>
</protein>
<evidence type="ECO:0000313" key="3">
    <source>
        <dbReference type="Proteomes" id="UP000191931"/>
    </source>
</evidence>
<reference evidence="2 3" key="1">
    <citation type="submission" date="2017-03" db="EMBL/GenBank/DDBJ databases">
        <authorList>
            <person name="Afonso C.L."/>
            <person name="Miller P.J."/>
            <person name="Scott M.A."/>
            <person name="Spackman E."/>
            <person name="Goraichik I."/>
            <person name="Dimitrov K.M."/>
            <person name="Suarez D.L."/>
            <person name="Swayne D.E."/>
        </authorList>
    </citation>
    <scope>NUCLEOTIDE SEQUENCE [LARGE SCALE GENOMIC DNA]</scope>
    <source>
        <strain evidence="2">PRJEB14757</strain>
    </source>
</reference>
<keyword evidence="3" id="KW-1185">Reference proteome</keyword>
<evidence type="ECO:0000259" key="1">
    <source>
        <dbReference type="Pfam" id="PF09820"/>
    </source>
</evidence>